<reference evidence="1 2" key="2">
    <citation type="journal article" date="2012" name="Stand. Genomic Sci.">
        <title>Complete Genome Sequence of Clostridium clariflavum DSM 19732.</title>
        <authorList>
            <person name="Izquierdo J.A."/>
            <person name="Goodwin L."/>
            <person name="Davenport K.W."/>
            <person name="Teshima H."/>
            <person name="Bruce D."/>
            <person name="Detter C."/>
            <person name="Tapia R."/>
            <person name="Han S."/>
            <person name="Land M."/>
            <person name="Hauser L."/>
            <person name="Jeffries C.D."/>
            <person name="Han J."/>
            <person name="Pitluck S."/>
            <person name="Nolan M."/>
            <person name="Chen A."/>
            <person name="Huntemann M."/>
            <person name="Mavromatis K."/>
            <person name="Mikhailova N."/>
            <person name="Liolios K."/>
            <person name="Woyke T."/>
            <person name="Lynd L.R."/>
        </authorList>
    </citation>
    <scope>NUCLEOTIDE SEQUENCE [LARGE SCALE GENOMIC DNA]</scope>
    <source>
        <strain evidence="2">DSM 19732 / NBRC 101661 / EBR45</strain>
    </source>
</reference>
<dbReference type="AlphaFoldDB" id="G8LWN0"/>
<keyword evidence="2" id="KW-1185">Reference proteome</keyword>
<protein>
    <submittedName>
        <fullName evidence="1">Uncharacterized protein</fullName>
    </submittedName>
</protein>
<dbReference type="OrthoDB" id="5515745at2"/>
<sequence length="122" mass="14185">MKIMWCWRCRQEVGMLDEEEYKRIHTIYIECAEKVKTFRKNTGSSLENTPLNDFFKPVCEEYEKITGFSGFNHNAIMHHRISIYGQPCKCCGKPLRTPRAKMCAACGAKVTISDTFEKDSYN</sequence>
<accession>G8LWN0</accession>
<evidence type="ECO:0000313" key="2">
    <source>
        <dbReference type="Proteomes" id="UP000005435"/>
    </source>
</evidence>
<name>G8LWN0_ACECE</name>
<dbReference type="eggNOG" id="ENOG5032VD5">
    <property type="taxonomic scope" value="Bacteria"/>
</dbReference>
<reference evidence="2" key="1">
    <citation type="submission" date="2011-12" db="EMBL/GenBank/DDBJ databases">
        <title>Complete sequence of Clostridium clariflavum DSM 19732.</title>
        <authorList>
            <consortium name="US DOE Joint Genome Institute"/>
            <person name="Lucas S."/>
            <person name="Han J."/>
            <person name="Lapidus A."/>
            <person name="Cheng J.-F."/>
            <person name="Goodwin L."/>
            <person name="Pitluck S."/>
            <person name="Peters L."/>
            <person name="Teshima H."/>
            <person name="Detter J.C."/>
            <person name="Han C."/>
            <person name="Tapia R."/>
            <person name="Land M."/>
            <person name="Hauser L."/>
            <person name="Kyrpides N."/>
            <person name="Ivanova N."/>
            <person name="Pagani I."/>
            <person name="Kitzmiller T."/>
            <person name="Lynd L."/>
            <person name="Izquierdo J."/>
            <person name="Woyke T."/>
        </authorList>
    </citation>
    <scope>NUCLEOTIDE SEQUENCE [LARGE SCALE GENOMIC DNA]</scope>
    <source>
        <strain evidence="2">DSM 19732 / NBRC 101661 / EBR45</strain>
    </source>
</reference>
<dbReference type="EMBL" id="CP003065">
    <property type="protein sequence ID" value="AEV68698.1"/>
    <property type="molecule type" value="Genomic_DNA"/>
</dbReference>
<gene>
    <name evidence="1" type="ordered locus">Clocl_2101</name>
</gene>
<organism evidence="1 2">
    <name type="scientific">Acetivibrio clariflavus (strain DSM 19732 / NBRC 101661 / EBR45)</name>
    <name type="common">Clostridium clariflavum</name>
    <dbReference type="NCBI Taxonomy" id="720554"/>
    <lineage>
        <taxon>Bacteria</taxon>
        <taxon>Bacillati</taxon>
        <taxon>Bacillota</taxon>
        <taxon>Clostridia</taxon>
        <taxon>Eubacteriales</taxon>
        <taxon>Oscillospiraceae</taxon>
        <taxon>Acetivibrio</taxon>
    </lineage>
</organism>
<proteinExistence type="predicted"/>
<evidence type="ECO:0000313" key="1">
    <source>
        <dbReference type="EMBL" id="AEV68698.1"/>
    </source>
</evidence>
<dbReference type="HOGENOM" id="CLU_2094442_0_0_9"/>
<dbReference type="Proteomes" id="UP000005435">
    <property type="component" value="Chromosome"/>
</dbReference>
<dbReference type="KEGG" id="ccl:Clocl_2101"/>